<sequence length="133" mass="14103">MRQFQYLMLLSLMTITGCSKGSSDAPTLTTVSGVVVSKGQPLSGVILEFRPEKEGAPSYGTTNENGEFELNYSDGREGAVPGKHTVKMTESFAPAEADGGDGPPPKRPPGPPKEKTMKIDVKADASPIELSFD</sequence>
<evidence type="ECO:0000313" key="2">
    <source>
        <dbReference type="EMBL" id="TWT60117.1"/>
    </source>
</evidence>
<dbReference type="RefSeq" id="WP_146502271.1">
    <property type="nucleotide sequence ID" value="NZ_SJPG01000001.1"/>
</dbReference>
<keyword evidence="3" id="KW-1185">Reference proteome</keyword>
<feature type="compositionally biased region" description="Basic and acidic residues" evidence="1">
    <location>
        <begin position="112"/>
        <end position="123"/>
    </location>
</feature>
<dbReference type="Proteomes" id="UP000316095">
    <property type="component" value="Unassembled WGS sequence"/>
</dbReference>
<evidence type="ECO:0000313" key="3">
    <source>
        <dbReference type="Proteomes" id="UP000316095"/>
    </source>
</evidence>
<evidence type="ECO:0008006" key="4">
    <source>
        <dbReference type="Google" id="ProtNLM"/>
    </source>
</evidence>
<evidence type="ECO:0000256" key="1">
    <source>
        <dbReference type="SAM" id="MobiDB-lite"/>
    </source>
</evidence>
<name>A0A5C5XAC9_9PLAN</name>
<proteinExistence type="predicted"/>
<accession>A0A5C5XAC9</accession>
<gene>
    <name evidence="2" type="ORF">Pan54_08300</name>
</gene>
<dbReference type="AlphaFoldDB" id="A0A5C5XAC9"/>
<protein>
    <recommendedName>
        <fullName evidence="4">Carboxypeptidase regulatory-like domain-containing protein</fullName>
    </recommendedName>
</protein>
<dbReference type="EMBL" id="SJPG01000001">
    <property type="protein sequence ID" value="TWT60117.1"/>
    <property type="molecule type" value="Genomic_DNA"/>
</dbReference>
<feature type="region of interest" description="Disordered" evidence="1">
    <location>
        <begin position="72"/>
        <end position="133"/>
    </location>
</feature>
<feature type="compositionally biased region" description="Pro residues" evidence="1">
    <location>
        <begin position="102"/>
        <end position="111"/>
    </location>
</feature>
<reference evidence="2 3" key="1">
    <citation type="submission" date="2019-02" db="EMBL/GenBank/DDBJ databases">
        <title>Deep-cultivation of Planctomycetes and their phenomic and genomic characterization uncovers novel biology.</title>
        <authorList>
            <person name="Wiegand S."/>
            <person name="Jogler M."/>
            <person name="Boedeker C."/>
            <person name="Pinto D."/>
            <person name="Vollmers J."/>
            <person name="Rivas-Marin E."/>
            <person name="Kohn T."/>
            <person name="Peeters S.H."/>
            <person name="Heuer A."/>
            <person name="Rast P."/>
            <person name="Oberbeckmann S."/>
            <person name="Bunk B."/>
            <person name="Jeske O."/>
            <person name="Meyerdierks A."/>
            <person name="Storesund J.E."/>
            <person name="Kallscheuer N."/>
            <person name="Luecker S."/>
            <person name="Lage O.M."/>
            <person name="Pohl T."/>
            <person name="Merkel B.J."/>
            <person name="Hornburger P."/>
            <person name="Mueller R.-W."/>
            <person name="Bruemmer F."/>
            <person name="Labrenz M."/>
            <person name="Spormann A.M."/>
            <person name="Op Den Camp H."/>
            <person name="Overmann J."/>
            <person name="Amann R."/>
            <person name="Jetten M.S.M."/>
            <person name="Mascher T."/>
            <person name="Medema M.H."/>
            <person name="Devos D.P."/>
            <person name="Kaster A.-K."/>
            <person name="Ovreas L."/>
            <person name="Rohde M."/>
            <person name="Galperin M.Y."/>
            <person name="Jogler C."/>
        </authorList>
    </citation>
    <scope>NUCLEOTIDE SEQUENCE [LARGE SCALE GENOMIC DNA]</scope>
    <source>
        <strain evidence="2 3">Pan54</strain>
    </source>
</reference>
<dbReference type="PROSITE" id="PS51257">
    <property type="entry name" value="PROKAR_LIPOPROTEIN"/>
    <property type="match status" value="1"/>
</dbReference>
<organism evidence="2 3">
    <name type="scientific">Rubinisphaera italica</name>
    <dbReference type="NCBI Taxonomy" id="2527969"/>
    <lineage>
        <taxon>Bacteria</taxon>
        <taxon>Pseudomonadati</taxon>
        <taxon>Planctomycetota</taxon>
        <taxon>Planctomycetia</taxon>
        <taxon>Planctomycetales</taxon>
        <taxon>Planctomycetaceae</taxon>
        <taxon>Rubinisphaera</taxon>
    </lineage>
</organism>
<comment type="caution">
    <text evidence="2">The sequence shown here is derived from an EMBL/GenBank/DDBJ whole genome shotgun (WGS) entry which is preliminary data.</text>
</comment>
<dbReference type="OrthoDB" id="285058at2"/>